<evidence type="ECO:0000259" key="2">
    <source>
        <dbReference type="PROSITE" id="PS50090"/>
    </source>
</evidence>
<evidence type="ECO:0000313" key="4">
    <source>
        <dbReference type="Proteomes" id="UP001055439"/>
    </source>
</evidence>
<dbReference type="SUPFAM" id="SSF46689">
    <property type="entry name" value="Homeodomain-like"/>
    <property type="match status" value="1"/>
</dbReference>
<feature type="region of interest" description="Disordered" evidence="1">
    <location>
        <begin position="166"/>
        <end position="188"/>
    </location>
</feature>
<sequence>MSKKLATTATPLDGSGGGRQLRSHRNPLPRSPRFRSQTSHETVVLALPTSLRGSKKTKQQKKRPKTVPSEKQQTPTSGRNHRLPSASPDAAPQSRRRSPRFSASAAKCESGMGSSGGGGGGGGGGKEIAPASRNVRPSKPLGAPQIPRRSPRLASIAAVHAKQDRVLDLGGGGNPVEGAEKEGGGNKRTKVEVRAEEGKEVAVGASVRCCGPEEWTEEQEMALRKAYLSARPSPHFWKKVSRMVPGKSAQECFNRIHTQIVTPPQHQPRSRAIKSNWSPIGNVTFSDKSVDNMKLKVKRARSGKQKSLVAQKTVRHLLRQHCLVDQTKEADYFSVLETSPSALALDLPEITSPGTPDHMFTSAGFLLKCSESCSSAAHKRLLSRFKTSDADPSPEVLKRIKNVALHDKYIDHLHCREARRRAHPRTANSVAAGTYNKTGNDPEPGVLKAARAALIAEAKEAITHYQFVQSNFVDHEDDGATSDNLDGNSDNDVV</sequence>
<feature type="compositionally biased region" description="Basic residues" evidence="1">
    <location>
        <begin position="53"/>
        <end position="65"/>
    </location>
</feature>
<feature type="compositionally biased region" description="Polar residues" evidence="1">
    <location>
        <begin position="69"/>
        <end position="78"/>
    </location>
</feature>
<feature type="compositionally biased region" description="Gly residues" evidence="1">
    <location>
        <begin position="113"/>
        <end position="126"/>
    </location>
</feature>
<dbReference type="EMBL" id="CP097505">
    <property type="protein sequence ID" value="URD93671.1"/>
    <property type="molecule type" value="Genomic_DNA"/>
</dbReference>
<dbReference type="InterPro" id="IPR009057">
    <property type="entry name" value="Homeodomain-like_sf"/>
</dbReference>
<dbReference type="InterPro" id="IPR001005">
    <property type="entry name" value="SANT/Myb"/>
</dbReference>
<accession>A0A9E7FEA5</accession>
<feature type="compositionally biased region" description="Low complexity" evidence="1">
    <location>
        <begin position="100"/>
        <end position="112"/>
    </location>
</feature>
<keyword evidence="4" id="KW-1185">Reference proteome</keyword>
<organism evidence="3 4">
    <name type="scientific">Musa troglodytarum</name>
    <name type="common">fe'i banana</name>
    <dbReference type="NCBI Taxonomy" id="320322"/>
    <lineage>
        <taxon>Eukaryota</taxon>
        <taxon>Viridiplantae</taxon>
        <taxon>Streptophyta</taxon>
        <taxon>Embryophyta</taxon>
        <taxon>Tracheophyta</taxon>
        <taxon>Spermatophyta</taxon>
        <taxon>Magnoliopsida</taxon>
        <taxon>Liliopsida</taxon>
        <taxon>Zingiberales</taxon>
        <taxon>Musaceae</taxon>
        <taxon>Musa</taxon>
    </lineage>
</organism>
<gene>
    <name evidence="3" type="ORF">MUK42_00817</name>
</gene>
<feature type="region of interest" description="Disordered" evidence="1">
    <location>
        <begin position="1"/>
        <end position="151"/>
    </location>
</feature>
<evidence type="ECO:0000256" key="1">
    <source>
        <dbReference type="SAM" id="MobiDB-lite"/>
    </source>
</evidence>
<proteinExistence type="predicted"/>
<name>A0A9E7FEA5_9LILI</name>
<feature type="compositionally biased region" description="Low complexity" evidence="1">
    <location>
        <begin position="84"/>
        <end position="93"/>
    </location>
</feature>
<dbReference type="SMART" id="SM00717">
    <property type="entry name" value="SANT"/>
    <property type="match status" value="1"/>
</dbReference>
<dbReference type="OrthoDB" id="552191at2759"/>
<feature type="domain" description="Myb-like" evidence="2">
    <location>
        <begin position="215"/>
        <end position="260"/>
    </location>
</feature>
<feature type="compositionally biased region" description="Polar residues" evidence="1">
    <location>
        <begin position="1"/>
        <end position="10"/>
    </location>
</feature>
<dbReference type="PROSITE" id="PS50090">
    <property type="entry name" value="MYB_LIKE"/>
    <property type="match status" value="1"/>
</dbReference>
<dbReference type="Proteomes" id="UP001055439">
    <property type="component" value="Chromosome 3"/>
</dbReference>
<dbReference type="CDD" id="cd00167">
    <property type="entry name" value="SANT"/>
    <property type="match status" value="1"/>
</dbReference>
<feature type="compositionally biased region" description="Basic and acidic residues" evidence="1">
    <location>
        <begin position="178"/>
        <end position="188"/>
    </location>
</feature>
<dbReference type="Gene3D" id="1.10.10.60">
    <property type="entry name" value="Homeodomain-like"/>
    <property type="match status" value="1"/>
</dbReference>
<dbReference type="PANTHER" id="PTHR14000:SF17">
    <property type="entry name" value="MYB-LIKE DOMAIN-CONTAINING PROTEIN"/>
    <property type="match status" value="1"/>
</dbReference>
<evidence type="ECO:0000313" key="3">
    <source>
        <dbReference type="EMBL" id="URD93671.1"/>
    </source>
</evidence>
<protein>
    <recommendedName>
        <fullName evidence="2">Myb-like domain-containing protein</fullName>
    </recommendedName>
</protein>
<dbReference type="AlphaFoldDB" id="A0A9E7FEA5"/>
<reference evidence="3" key="1">
    <citation type="submission" date="2022-05" db="EMBL/GenBank/DDBJ databases">
        <title>The Musa troglodytarum L. genome provides insights into the mechanism of non-climacteric behaviour and enrichment of carotenoids.</title>
        <authorList>
            <person name="Wang J."/>
        </authorList>
    </citation>
    <scope>NUCLEOTIDE SEQUENCE</scope>
    <source>
        <tissue evidence="3">Leaf</tissue>
    </source>
</reference>
<dbReference type="PANTHER" id="PTHR14000">
    <property type="entry name" value="FINGER CCCH DOMAIN PROTEIN, PUTATIVE (DUF3755)-RELATED"/>
    <property type="match status" value="1"/>
</dbReference>